<protein>
    <submittedName>
        <fullName evidence="9">M3 family oligoendopeptidase</fullName>
        <ecNumber evidence="9">3.4.-.-</ecNumber>
    </submittedName>
</protein>
<dbReference type="GO" id="GO:0016787">
    <property type="term" value="F:hydrolase activity"/>
    <property type="evidence" value="ECO:0007669"/>
    <property type="project" value="UniProtKB-KW"/>
</dbReference>
<feature type="domain" description="Peptidase M3A/M3B catalytic" evidence="7">
    <location>
        <begin position="195"/>
        <end position="576"/>
    </location>
</feature>
<accession>A0ABZ2Y5F8</accession>
<dbReference type="InterPro" id="IPR001567">
    <property type="entry name" value="Pept_M3A_M3B_dom"/>
</dbReference>
<evidence type="ECO:0000256" key="2">
    <source>
        <dbReference type="ARBA" id="ARBA00022723"/>
    </source>
</evidence>
<dbReference type="Pfam" id="PF08439">
    <property type="entry name" value="Peptidase_M3_N"/>
    <property type="match status" value="1"/>
</dbReference>
<keyword evidence="4 6" id="KW-0862">Zinc</keyword>
<evidence type="ECO:0000256" key="3">
    <source>
        <dbReference type="ARBA" id="ARBA00022801"/>
    </source>
</evidence>
<dbReference type="Gene3D" id="1.20.140.70">
    <property type="entry name" value="Oligopeptidase f, N-terminal domain"/>
    <property type="match status" value="1"/>
</dbReference>
<dbReference type="SUPFAM" id="SSF55486">
    <property type="entry name" value="Metalloproteases ('zincins'), catalytic domain"/>
    <property type="match status" value="1"/>
</dbReference>
<proteinExistence type="inferred from homology"/>
<dbReference type="InterPro" id="IPR011977">
    <property type="entry name" value="Pept_M3B_clade3"/>
</dbReference>
<keyword evidence="10" id="KW-1185">Reference proteome</keyword>
<evidence type="ECO:0000256" key="6">
    <source>
        <dbReference type="RuleBase" id="RU003435"/>
    </source>
</evidence>
<dbReference type="InterPro" id="IPR013647">
    <property type="entry name" value="OligopepF_N_dom"/>
</dbReference>
<dbReference type="RefSeq" id="WP_341877541.1">
    <property type="nucleotide sequence ID" value="NZ_CP121687.1"/>
</dbReference>
<dbReference type="Gene3D" id="1.10.1370.20">
    <property type="entry name" value="Oligoendopeptidase f, C-terminal domain"/>
    <property type="match status" value="1"/>
</dbReference>
<keyword evidence="3 6" id="KW-0378">Hydrolase</keyword>
<evidence type="ECO:0000256" key="1">
    <source>
        <dbReference type="ARBA" id="ARBA00022670"/>
    </source>
</evidence>
<comment type="cofactor">
    <cofactor evidence="6">
        <name>Zn(2+)</name>
        <dbReference type="ChEBI" id="CHEBI:29105"/>
    </cofactor>
    <text evidence="6">Binds 1 zinc ion.</text>
</comment>
<feature type="domain" description="Oligopeptidase F N-terminal" evidence="8">
    <location>
        <begin position="117"/>
        <end position="173"/>
    </location>
</feature>
<dbReference type="EC" id="3.4.-.-" evidence="9"/>
<gene>
    <name evidence="9" type="ORF">QBE51_03355</name>
</gene>
<sequence>MDMRWSLEELYPSFESESFQKDFEKAFEKIESIKEWAKSNLDSTESSVSKIENYLKMQIEFGNLYSRLFEYASLVMSVDAKNETALQVVEKLEAKATDLAEPSAKFKKWLYSLGNLDTLISCSDLLKEHAFYLKELVLETKYLLRDEEEILLAKMKNTGSKAWEKLQELLSSTLLVDITINGERKQLPLPIVRNMAYEKDAALRKTAYEAELKAYDKIAEASAASLNGIKGEVITESKMRGYKSPLEMTLLHSRMDQETLDAMFEAIMESLPSFRKYLKKKAELLGHQNGLPFYDLFAPMGEGEMKFTYEEAKEFIVKNFSKFSPALGNFAKNAFEKRWIDAEPRDGKRGGAFCSNIHSIKESRILSNFTGMFNDVVTLAHELGHGYHGECLKNETYLNSDYAMPIAETASIFSETIIIDAALKEASPDEAFAILESDLMSSTQVIVDIYSRFLFEDELFKRREQGSLSVNELKKMMLESQKKAYGEGLDENYLHPYMWVCKPHYYSADYNYYNFPYAFGLLFSKGLYALYLERGEAFVKEFDELLAATGKNNLVDVAKKMNIDLHSVDFWKNSLRLIEKDINKFLSL</sequence>
<name>A0ABZ2Y5F8_9FIRM</name>
<evidence type="ECO:0000313" key="10">
    <source>
        <dbReference type="Proteomes" id="UP001486565"/>
    </source>
</evidence>
<dbReference type="Proteomes" id="UP001486565">
    <property type="component" value="Chromosome"/>
</dbReference>
<dbReference type="InterPro" id="IPR034006">
    <property type="entry name" value="M3B_PepF_2"/>
</dbReference>
<evidence type="ECO:0000256" key="5">
    <source>
        <dbReference type="ARBA" id="ARBA00023049"/>
    </source>
</evidence>
<reference evidence="9 10" key="1">
    <citation type="submission" date="2023-03" db="EMBL/GenBank/DDBJ databases">
        <title>Novel Species.</title>
        <authorList>
            <person name="Ma S."/>
        </authorList>
    </citation>
    <scope>NUCLEOTIDE SEQUENCE [LARGE SCALE GENOMIC DNA]</scope>
    <source>
        <strain evidence="9 10">LIND6LT2</strain>
    </source>
</reference>
<keyword evidence="1 6" id="KW-0645">Protease</keyword>
<dbReference type="Pfam" id="PF01432">
    <property type="entry name" value="Peptidase_M3"/>
    <property type="match status" value="1"/>
</dbReference>
<dbReference type="EMBL" id="CP121687">
    <property type="protein sequence ID" value="WZL70578.1"/>
    <property type="molecule type" value="Genomic_DNA"/>
</dbReference>
<organism evidence="9 10">
    <name type="scientific">Defluviitalea saccharophila</name>
    <dbReference type="NCBI Taxonomy" id="879970"/>
    <lineage>
        <taxon>Bacteria</taxon>
        <taxon>Bacillati</taxon>
        <taxon>Bacillota</taxon>
        <taxon>Clostridia</taxon>
        <taxon>Lachnospirales</taxon>
        <taxon>Defluviitaleaceae</taxon>
        <taxon>Defluviitalea</taxon>
    </lineage>
</organism>
<dbReference type="NCBIfam" id="TIGR02290">
    <property type="entry name" value="M3_fam_3"/>
    <property type="match status" value="1"/>
</dbReference>
<keyword evidence="5 6" id="KW-0482">Metalloprotease</keyword>
<evidence type="ECO:0000259" key="7">
    <source>
        <dbReference type="Pfam" id="PF01432"/>
    </source>
</evidence>
<evidence type="ECO:0000256" key="4">
    <source>
        <dbReference type="ARBA" id="ARBA00022833"/>
    </source>
</evidence>
<comment type="similarity">
    <text evidence="6">Belongs to the peptidase M3 family.</text>
</comment>
<keyword evidence="2 6" id="KW-0479">Metal-binding</keyword>
<dbReference type="CDD" id="cd09607">
    <property type="entry name" value="M3B_PepF"/>
    <property type="match status" value="1"/>
</dbReference>
<dbReference type="InterPro" id="IPR042088">
    <property type="entry name" value="OligoPept_F_C"/>
</dbReference>
<evidence type="ECO:0000313" key="9">
    <source>
        <dbReference type="EMBL" id="WZL70578.1"/>
    </source>
</evidence>
<evidence type="ECO:0000259" key="8">
    <source>
        <dbReference type="Pfam" id="PF08439"/>
    </source>
</evidence>